<protein>
    <submittedName>
        <fullName evidence="2">Uncharacterized protein</fullName>
    </submittedName>
</protein>
<feature type="compositionally biased region" description="Basic and acidic residues" evidence="1">
    <location>
        <begin position="423"/>
        <end position="436"/>
    </location>
</feature>
<feature type="region of interest" description="Disordered" evidence="1">
    <location>
        <begin position="423"/>
        <end position="477"/>
    </location>
</feature>
<keyword evidence="3" id="KW-1185">Reference proteome</keyword>
<feature type="compositionally biased region" description="Polar residues" evidence="1">
    <location>
        <begin position="1"/>
        <end position="11"/>
    </location>
</feature>
<reference evidence="2 3" key="1">
    <citation type="submission" date="2019-09" db="EMBL/GenBank/DDBJ databases">
        <title>A chromosome-level genome assembly of the Chinese tupelo Nyssa sinensis.</title>
        <authorList>
            <person name="Yang X."/>
            <person name="Kang M."/>
            <person name="Yang Y."/>
            <person name="Xiong H."/>
            <person name="Wang M."/>
            <person name="Zhang Z."/>
            <person name="Wang Z."/>
            <person name="Wu H."/>
            <person name="Ma T."/>
            <person name="Liu J."/>
            <person name="Xi Z."/>
        </authorList>
    </citation>
    <scope>NUCLEOTIDE SEQUENCE [LARGE SCALE GENOMIC DNA]</scope>
    <source>
        <strain evidence="2">J267</strain>
        <tissue evidence="2">Leaf</tissue>
    </source>
</reference>
<feature type="compositionally biased region" description="Polar residues" evidence="1">
    <location>
        <begin position="83"/>
        <end position="94"/>
    </location>
</feature>
<evidence type="ECO:0000313" key="3">
    <source>
        <dbReference type="Proteomes" id="UP000325577"/>
    </source>
</evidence>
<feature type="compositionally biased region" description="Basic and acidic residues" evidence="1">
    <location>
        <begin position="683"/>
        <end position="697"/>
    </location>
</feature>
<feature type="compositionally biased region" description="Basic and acidic residues" evidence="1">
    <location>
        <begin position="603"/>
        <end position="627"/>
    </location>
</feature>
<evidence type="ECO:0000256" key="1">
    <source>
        <dbReference type="SAM" id="MobiDB-lite"/>
    </source>
</evidence>
<feature type="compositionally biased region" description="Basic and acidic residues" evidence="1">
    <location>
        <begin position="574"/>
        <end position="588"/>
    </location>
</feature>
<accession>A0A5J5AAU4</accession>
<dbReference type="EMBL" id="CM018045">
    <property type="protein sequence ID" value="KAA8527660.1"/>
    <property type="molecule type" value="Genomic_DNA"/>
</dbReference>
<dbReference type="AlphaFoldDB" id="A0A5J5AAU4"/>
<feature type="region of interest" description="Disordered" evidence="1">
    <location>
        <begin position="603"/>
        <end position="629"/>
    </location>
</feature>
<organism evidence="2 3">
    <name type="scientific">Nyssa sinensis</name>
    <dbReference type="NCBI Taxonomy" id="561372"/>
    <lineage>
        <taxon>Eukaryota</taxon>
        <taxon>Viridiplantae</taxon>
        <taxon>Streptophyta</taxon>
        <taxon>Embryophyta</taxon>
        <taxon>Tracheophyta</taxon>
        <taxon>Spermatophyta</taxon>
        <taxon>Magnoliopsida</taxon>
        <taxon>eudicotyledons</taxon>
        <taxon>Gunneridae</taxon>
        <taxon>Pentapetalae</taxon>
        <taxon>asterids</taxon>
        <taxon>Cornales</taxon>
        <taxon>Nyssaceae</taxon>
        <taxon>Nyssa</taxon>
    </lineage>
</organism>
<sequence>MRKVTRLSSDDLSGGGDPCVEKQTSNGKEQDDTELKPPSQSLEVPLESNNASSQDNPNQTTSSSKDMDDLEKPIEPNLEENLLGTSDHQIQKNPSIRIEEIETSNSTFDTKSASLNSEPLELVVPNSMQHELAEIHAEEEPDESQEGNKEILGISLSCEGEQGDHLLETEATQRLADNVVPVTNSEAEKKTDALVVKEMASEEENLLDTSTSEEKSEIISRDEIGNGLSNITTPPTFQSGFGSICDAVPTEMTLRRNDSTISQSEVISLANSLNCYQEVPEPHDKCLVLTEETKLIGSGSENENSKFDPNPIQFSEQAMNVLETDKVNAHSDSILVGPDNGMESVAGSSHKPGIEDSQIEVAKLAENGYQLADSKKQSMGSEEVIEMASEIGTVPTELTFMEYKNDREEPTEKKMVDEIEEKAENSIRIGSDREVSDTTEQQSSQSHQIEHVTGLLSPSSDSPLHSQERKQDTVVESETIESETVLITDMKEESCSEFFIAKASDNCKDSTEQTLISAVGLEKELPQLVKTTVAETDTSAYQSDDQCAKDKTSAFASDGCEAQESMGRLSTESNLEKPRTHPELRKSPSFDFDLSLEVRYDSDQTPLLHHDKTATRSIPSRDDDKVGKSISKPRYDLVQLKYEALPVEEKTIKMERSDSEKSRTPFLSFLNKDEQTYVVVSPEKQDGHVADKKEVKESWNSPTEEVPLTTPKGSGKRKPRSSLFSTCICCAAAIS</sequence>
<proteinExistence type="predicted"/>
<dbReference type="OrthoDB" id="1681423at2759"/>
<dbReference type="Proteomes" id="UP000325577">
    <property type="component" value="Linkage Group LG21"/>
</dbReference>
<feature type="compositionally biased region" description="Polar residues" evidence="1">
    <location>
        <begin position="38"/>
        <end position="64"/>
    </location>
</feature>
<feature type="region of interest" description="Disordered" evidence="1">
    <location>
        <begin position="552"/>
        <end position="588"/>
    </location>
</feature>
<gene>
    <name evidence="2" type="ORF">F0562_035471</name>
</gene>
<feature type="compositionally biased region" description="Basic and acidic residues" evidence="1">
    <location>
        <begin position="65"/>
        <end position="74"/>
    </location>
</feature>
<name>A0A5J5AAU4_9ASTE</name>
<feature type="region of interest" description="Disordered" evidence="1">
    <location>
        <begin position="1"/>
        <end position="94"/>
    </location>
</feature>
<feature type="compositionally biased region" description="Low complexity" evidence="1">
    <location>
        <begin position="455"/>
        <end position="465"/>
    </location>
</feature>
<feature type="region of interest" description="Disordered" evidence="1">
    <location>
        <begin position="682"/>
        <end position="721"/>
    </location>
</feature>
<evidence type="ECO:0000313" key="2">
    <source>
        <dbReference type="EMBL" id="KAA8527660.1"/>
    </source>
</evidence>